<keyword evidence="7" id="KW-0675">Receptor</keyword>
<evidence type="ECO:0000313" key="10">
    <source>
        <dbReference type="EMBL" id="GMS94389.1"/>
    </source>
</evidence>
<keyword evidence="1" id="KW-0479">Metal-binding</keyword>
<dbReference type="PANTHER" id="PTHR46011:SF6">
    <property type="entry name" value="HIGH ZINC ACTIVATED NUCLEAR RECEPTOR PROTEIN"/>
    <property type="match status" value="1"/>
</dbReference>
<keyword evidence="8" id="KW-0539">Nucleus</keyword>
<dbReference type="SUPFAM" id="SSF57716">
    <property type="entry name" value="Glucocorticoid receptor-like (DNA-binding domain)"/>
    <property type="match status" value="1"/>
</dbReference>
<reference evidence="10" key="1">
    <citation type="submission" date="2023-10" db="EMBL/GenBank/DDBJ databases">
        <title>Genome assembly of Pristionchus species.</title>
        <authorList>
            <person name="Yoshida K."/>
            <person name="Sommer R.J."/>
        </authorList>
    </citation>
    <scope>NUCLEOTIDE SEQUENCE</scope>
    <source>
        <strain evidence="10">RS0144</strain>
    </source>
</reference>
<keyword evidence="3" id="KW-0862">Zinc</keyword>
<keyword evidence="6" id="KW-0804">Transcription</keyword>
<dbReference type="EMBL" id="BTSX01000004">
    <property type="protein sequence ID" value="GMS94389.1"/>
    <property type="molecule type" value="Genomic_DNA"/>
</dbReference>
<dbReference type="Gene3D" id="3.30.50.10">
    <property type="entry name" value="Erythroid Transcription Factor GATA-1, subunit A"/>
    <property type="match status" value="1"/>
</dbReference>
<keyword evidence="4" id="KW-0805">Transcription regulation</keyword>
<dbReference type="InterPro" id="IPR013088">
    <property type="entry name" value="Znf_NHR/GATA"/>
</dbReference>
<name>A0AAV5TK42_9BILA</name>
<evidence type="ECO:0000256" key="3">
    <source>
        <dbReference type="ARBA" id="ARBA00022833"/>
    </source>
</evidence>
<sequence length="88" mass="10200">MDGNTCRVCDAETPVFHYGIDACRACAVFYRRTRARKTPFVCKNKQRCAVEGNLLCKKCRFDKIERLFGQKKTKRGEKKVSLTFCEIL</sequence>
<dbReference type="AlphaFoldDB" id="A0AAV5TK42"/>
<evidence type="ECO:0000256" key="1">
    <source>
        <dbReference type="ARBA" id="ARBA00022723"/>
    </source>
</evidence>
<dbReference type="GO" id="GO:0043565">
    <property type="term" value="F:sequence-specific DNA binding"/>
    <property type="evidence" value="ECO:0007669"/>
    <property type="project" value="InterPro"/>
</dbReference>
<dbReference type="Pfam" id="PF00105">
    <property type="entry name" value="zf-C4"/>
    <property type="match status" value="1"/>
</dbReference>
<proteinExistence type="predicted"/>
<evidence type="ECO:0000313" key="11">
    <source>
        <dbReference type="Proteomes" id="UP001432027"/>
    </source>
</evidence>
<evidence type="ECO:0000256" key="2">
    <source>
        <dbReference type="ARBA" id="ARBA00022771"/>
    </source>
</evidence>
<dbReference type="InterPro" id="IPR001628">
    <property type="entry name" value="Znf_hrmn_rcpt"/>
</dbReference>
<keyword evidence="5" id="KW-0238">DNA-binding</keyword>
<keyword evidence="11" id="KW-1185">Reference proteome</keyword>
<protein>
    <recommendedName>
        <fullName evidence="9">Nuclear receptor domain-containing protein</fullName>
    </recommendedName>
</protein>
<accession>A0AAV5TK42</accession>
<keyword evidence="2" id="KW-0863">Zinc-finger</keyword>
<organism evidence="10 11">
    <name type="scientific">Pristionchus entomophagus</name>
    <dbReference type="NCBI Taxonomy" id="358040"/>
    <lineage>
        <taxon>Eukaryota</taxon>
        <taxon>Metazoa</taxon>
        <taxon>Ecdysozoa</taxon>
        <taxon>Nematoda</taxon>
        <taxon>Chromadorea</taxon>
        <taxon>Rhabditida</taxon>
        <taxon>Rhabditina</taxon>
        <taxon>Diplogasteromorpha</taxon>
        <taxon>Diplogasteroidea</taxon>
        <taxon>Neodiplogasteridae</taxon>
        <taxon>Pristionchus</taxon>
    </lineage>
</organism>
<evidence type="ECO:0000256" key="4">
    <source>
        <dbReference type="ARBA" id="ARBA00023015"/>
    </source>
</evidence>
<evidence type="ECO:0000256" key="5">
    <source>
        <dbReference type="ARBA" id="ARBA00023125"/>
    </source>
</evidence>
<evidence type="ECO:0000256" key="8">
    <source>
        <dbReference type="ARBA" id="ARBA00023242"/>
    </source>
</evidence>
<dbReference type="GO" id="GO:0005634">
    <property type="term" value="C:nucleus"/>
    <property type="evidence" value="ECO:0007669"/>
    <property type="project" value="TreeGrafter"/>
</dbReference>
<comment type="caution">
    <text evidence="10">The sequence shown here is derived from an EMBL/GenBank/DDBJ whole genome shotgun (WGS) entry which is preliminary data.</text>
</comment>
<evidence type="ECO:0000256" key="7">
    <source>
        <dbReference type="ARBA" id="ARBA00023170"/>
    </source>
</evidence>
<evidence type="ECO:0000256" key="6">
    <source>
        <dbReference type="ARBA" id="ARBA00023163"/>
    </source>
</evidence>
<evidence type="ECO:0000259" key="9">
    <source>
        <dbReference type="PROSITE" id="PS51030"/>
    </source>
</evidence>
<dbReference type="SMART" id="SM00399">
    <property type="entry name" value="ZnF_C4"/>
    <property type="match status" value="1"/>
</dbReference>
<feature type="domain" description="Nuclear receptor" evidence="9">
    <location>
        <begin position="3"/>
        <end position="77"/>
    </location>
</feature>
<dbReference type="GO" id="GO:0003700">
    <property type="term" value="F:DNA-binding transcription factor activity"/>
    <property type="evidence" value="ECO:0007669"/>
    <property type="project" value="InterPro"/>
</dbReference>
<dbReference type="PANTHER" id="PTHR46011">
    <property type="entry name" value="NUCLEAR HORMONE RECEPTOR FAMILY MEMBER NHR-86-RELATED"/>
    <property type="match status" value="1"/>
</dbReference>
<dbReference type="PROSITE" id="PS51030">
    <property type="entry name" value="NUCLEAR_REC_DBD_2"/>
    <property type="match status" value="1"/>
</dbReference>
<dbReference type="Proteomes" id="UP001432027">
    <property type="component" value="Unassembled WGS sequence"/>
</dbReference>
<dbReference type="PRINTS" id="PR00047">
    <property type="entry name" value="STROIDFINGER"/>
</dbReference>
<dbReference type="GO" id="GO:0008270">
    <property type="term" value="F:zinc ion binding"/>
    <property type="evidence" value="ECO:0007669"/>
    <property type="project" value="UniProtKB-KW"/>
</dbReference>
<gene>
    <name evidence="10" type="ORF">PENTCL1PPCAC_16564</name>
</gene>